<feature type="domain" description="HNH nuclease" evidence="1">
    <location>
        <begin position="112"/>
        <end position="139"/>
    </location>
</feature>
<evidence type="ECO:0000259" key="1">
    <source>
        <dbReference type="Pfam" id="PF13392"/>
    </source>
</evidence>
<dbReference type="Pfam" id="PF13392">
    <property type="entry name" value="HNH_3"/>
    <property type="match status" value="1"/>
</dbReference>
<dbReference type="CDD" id="cd00085">
    <property type="entry name" value="HNHc"/>
    <property type="match status" value="1"/>
</dbReference>
<gene>
    <name evidence="2" type="ORF">SAMN02745152_00224</name>
</gene>
<dbReference type="AlphaFoldDB" id="A0A1T4KM94"/>
<evidence type="ECO:0000313" key="3">
    <source>
        <dbReference type="Proteomes" id="UP000190395"/>
    </source>
</evidence>
<dbReference type="EMBL" id="FUXC01000001">
    <property type="protein sequence ID" value="SJZ43524.1"/>
    <property type="molecule type" value="Genomic_DNA"/>
</dbReference>
<reference evidence="2 3" key="1">
    <citation type="submission" date="2017-02" db="EMBL/GenBank/DDBJ databases">
        <authorList>
            <person name="Peterson S.W."/>
        </authorList>
    </citation>
    <scope>NUCLEOTIDE SEQUENCE [LARGE SCALE GENOMIC DNA]</scope>
    <source>
        <strain evidence="2 3">ATCC BAA-909</strain>
    </source>
</reference>
<dbReference type="Proteomes" id="UP000190395">
    <property type="component" value="Unassembled WGS sequence"/>
</dbReference>
<dbReference type="RefSeq" id="WP_078929976.1">
    <property type="nucleotide sequence ID" value="NZ_FUXC01000001.1"/>
</dbReference>
<dbReference type="SUPFAM" id="SSF54060">
    <property type="entry name" value="His-Me finger endonucleases"/>
    <property type="match status" value="1"/>
</dbReference>
<keyword evidence="2" id="KW-0255">Endonuclease</keyword>
<accession>A0A1T4KM94</accession>
<dbReference type="GO" id="GO:0004519">
    <property type="term" value="F:endonuclease activity"/>
    <property type="evidence" value="ECO:0007669"/>
    <property type="project" value="UniProtKB-KW"/>
</dbReference>
<dbReference type="GeneID" id="303366501"/>
<keyword evidence="3" id="KW-1185">Reference proteome</keyword>
<dbReference type="Gene3D" id="3.90.75.20">
    <property type="match status" value="1"/>
</dbReference>
<name>A0A1T4KM94_9SPIR</name>
<dbReference type="OrthoDB" id="3155113at2"/>
<proteinExistence type="predicted"/>
<organism evidence="2 3">
    <name type="scientific">Treponema berlinense</name>
    <dbReference type="NCBI Taxonomy" id="225004"/>
    <lineage>
        <taxon>Bacteria</taxon>
        <taxon>Pseudomonadati</taxon>
        <taxon>Spirochaetota</taxon>
        <taxon>Spirochaetia</taxon>
        <taxon>Spirochaetales</taxon>
        <taxon>Treponemataceae</taxon>
        <taxon>Treponema</taxon>
    </lineage>
</organism>
<sequence length="227" mass="27172">MTGWKQYHSLSKKEIELLKKELFNNKPETQYPHYKPIKTNSNDNSYEKLELAPNLIIEVNKFGAVRYKGKILKQYATGSFMHVAMIYFEEYGNVPVYELVKRAFDPIDNREHYEIHHINNNALDNRLENLIYVTRQEHRLIDEDFNKKVLIPISKKITQNNRKDLINYFNNNSERSINGSELLKVFNNTSFERIKYNIDKLCKDKNIMRIENNDLFIFQKFLLNESR</sequence>
<protein>
    <submittedName>
        <fullName evidence="2">HNH endonuclease</fullName>
    </submittedName>
</protein>
<dbReference type="InterPro" id="IPR003615">
    <property type="entry name" value="HNH_nuc"/>
</dbReference>
<dbReference type="STRING" id="225004.SAMN02745152_00224"/>
<evidence type="ECO:0000313" key="2">
    <source>
        <dbReference type="EMBL" id="SJZ43524.1"/>
    </source>
</evidence>
<keyword evidence="2" id="KW-0540">Nuclease</keyword>
<keyword evidence="2" id="KW-0378">Hydrolase</keyword>
<dbReference type="InterPro" id="IPR044925">
    <property type="entry name" value="His-Me_finger_sf"/>
</dbReference>